<sequence>MSDAVKIYHNPRCSKSRDTLSLLKSNGIDPEVVLYLDTPPDAATIRELLHMLGMASARELMRQKEDLYKSLNLDDSHLSEEDLIQAMVENPKLMERPIVVANGEARIGRPPEDVLEILN</sequence>
<dbReference type="SUPFAM" id="SSF52833">
    <property type="entry name" value="Thioredoxin-like"/>
    <property type="match status" value="1"/>
</dbReference>
<keyword evidence="6" id="KW-1185">Reference proteome</keyword>
<evidence type="ECO:0000256" key="1">
    <source>
        <dbReference type="ARBA" id="ARBA00007198"/>
    </source>
</evidence>
<dbReference type="Pfam" id="PF03960">
    <property type="entry name" value="ArsC"/>
    <property type="match status" value="1"/>
</dbReference>
<dbReference type="Gene3D" id="3.40.30.10">
    <property type="entry name" value="Glutaredoxin"/>
    <property type="match status" value="1"/>
</dbReference>
<comment type="caution">
    <text evidence="5">The sequence shown here is derived from an EMBL/GenBank/DDBJ whole genome shotgun (WGS) entry which is preliminary data.</text>
</comment>
<evidence type="ECO:0000313" key="5">
    <source>
        <dbReference type="EMBL" id="MDK9363612.1"/>
    </source>
</evidence>
<comment type="catalytic activity">
    <reaction evidence="4">
        <text>[glutaredoxin]-dithiol + arsenate + glutathione + H(+) = glutathionyl-S-S-[glutaredoxin] + arsenite + H2O</text>
        <dbReference type="Rhea" id="RHEA:22016"/>
        <dbReference type="Rhea" id="RHEA-COMP:10729"/>
        <dbReference type="Rhea" id="RHEA-COMP:17668"/>
        <dbReference type="ChEBI" id="CHEBI:15377"/>
        <dbReference type="ChEBI" id="CHEBI:15378"/>
        <dbReference type="ChEBI" id="CHEBI:29242"/>
        <dbReference type="ChEBI" id="CHEBI:29950"/>
        <dbReference type="ChEBI" id="CHEBI:48597"/>
        <dbReference type="ChEBI" id="CHEBI:57925"/>
        <dbReference type="ChEBI" id="CHEBI:146199"/>
        <dbReference type="EC" id="1.20.4.1"/>
    </reaction>
</comment>
<accession>A0AAP4D216</accession>
<dbReference type="PANTHER" id="PTHR30041">
    <property type="entry name" value="ARSENATE REDUCTASE"/>
    <property type="match status" value="1"/>
</dbReference>
<evidence type="ECO:0000256" key="2">
    <source>
        <dbReference type="ARBA" id="ARBA00023002"/>
    </source>
</evidence>
<protein>
    <recommendedName>
        <fullName evidence="4">Arsenate reductase</fullName>
        <ecNumber evidence="4">1.20.4.1</ecNumber>
    </recommendedName>
</protein>
<proteinExistence type="inferred from homology"/>
<evidence type="ECO:0000313" key="6">
    <source>
        <dbReference type="Proteomes" id="UP001223214"/>
    </source>
</evidence>
<dbReference type="InterPro" id="IPR006660">
    <property type="entry name" value="Arsenate_reductase-like"/>
</dbReference>
<gene>
    <name evidence="5" type="primary">arsC</name>
    <name evidence="5" type="ORF">QQF32_10445</name>
</gene>
<reference evidence="5 6" key="1">
    <citation type="submission" date="2023-06" db="EMBL/GenBank/DDBJ databases">
        <title>Identification and characterization of antibiotic-resistant Gram-negative bacteria.</title>
        <authorList>
            <person name="Cho G.-S."/>
            <person name="Lee J."/>
            <person name="Tai E."/>
            <person name="Jeong S."/>
            <person name="Kim I."/>
            <person name="Kim B.-E."/>
            <person name="Jeong M.-I."/>
            <person name="Oh K.-K."/>
            <person name="Franz C.M.A.P."/>
        </authorList>
    </citation>
    <scope>NUCLEOTIDE SEQUENCE [LARGE SCALE GENOMIC DNA]</scope>
    <source>
        <strain evidence="5 6">V106_12</strain>
    </source>
</reference>
<comment type="similarity">
    <text evidence="1 3 4">Belongs to the ArsC family.</text>
</comment>
<organism evidence="5 6">
    <name type="scientific">Lelliottia wanjuensis</name>
    <dbReference type="NCBI Taxonomy" id="3050585"/>
    <lineage>
        <taxon>Bacteria</taxon>
        <taxon>Pseudomonadati</taxon>
        <taxon>Pseudomonadota</taxon>
        <taxon>Gammaproteobacteria</taxon>
        <taxon>Enterobacterales</taxon>
        <taxon>Enterobacteriaceae</taxon>
        <taxon>Lelliottia</taxon>
    </lineage>
</organism>
<name>A0AAP4D216_9ENTR</name>
<evidence type="ECO:0000256" key="3">
    <source>
        <dbReference type="PROSITE-ProRule" id="PRU01282"/>
    </source>
</evidence>
<dbReference type="RefSeq" id="WP_285149811.1">
    <property type="nucleotide sequence ID" value="NZ_JASSOM010000050.1"/>
</dbReference>
<dbReference type="CDD" id="cd03034">
    <property type="entry name" value="ArsC_ArsC"/>
    <property type="match status" value="1"/>
</dbReference>
<dbReference type="FunFam" id="3.40.30.10:FF:000070">
    <property type="entry name" value="Arsenate reductase"/>
    <property type="match status" value="1"/>
</dbReference>
<dbReference type="EMBL" id="JASSOM010000050">
    <property type="protein sequence ID" value="MDK9363612.1"/>
    <property type="molecule type" value="Genomic_DNA"/>
</dbReference>
<dbReference type="NCBIfam" id="TIGR00014">
    <property type="entry name" value="arsC"/>
    <property type="match status" value="1"/>
</dbReference>
<dbReference type="Proteomes" id="UP001223214">
    <property type="component" value="Unassembled WGS sequence"/>
</dbReference>
<dbReference type="EC" id="1.20.4.1" evidence="4"/>
<evidence type="ECO:0000256" key="4">
    <source>
        <dbReference type="RuleBase" id="RU362029"/>
    </source>
</evidence>
<keyword evidence="2 4" id="KW-0560">Oxidoreductase</keyword>
<dbReference type="PROSITE" id="PS51353">
    <property type="entry name" value="ARSC"/>
    <property type="match status" value="1"/>
</dbReference>
<dbReference type="InterPro" id="IPR036249">
    <property type="entry name" value="Thioredoxin-like_sf"/>
</dbReference>
<dbReference type="PANTHER" id="PTHR30041:SF4">
    <property type="entry name" value="ARSENATE REDUCTASE"/>
    <property type="match status" value="1"/>
</dbReference>
<dbReference type="AlphaFoldDB" id="A0AAP4D216"/>
<dbReference type="GO" id="GO:0008794">
    <property type="term" value="F:arsenate reductase (glutaredoxin) activity"/>
    <property type="evidence" value="ECO:0007669"/>
    <property type="project" value="UniProtKB-UniRule"/>
</dbReference>
<dbReference type="InterPro" id="IPR006659">
    <property type="entry name" value="Arsenate_reductase"/>
</dbReference>